<gene>
    <name evidence="1" type="ORF">CLCR_00571</name>
</gene>
<organism evidence="1 2">
    <name type="scientific">Cladophialophora carrionii</name>
    <dbReference type="NCBI Taxonomy" id="86049"/>
    <lineage>
        <taxon>Eukaryota</taxon>
        <taxon>Fungi</taxon>
        <taxon>Dikarya</taxon>
        <taxon>Ascomycota</taxon>
        <taxon>Pezizomycotina</taxon>
        <taxon>Eurotiomycetes</taxon>
        <taxon>Chaetothyriomycetidae</taxon>
        <taxon>Chaetothyriales</taxon>
        <taxon>Herpotrichiellaceae</taxon>
        <taxon>Cladophialophora</taxon>
    </lineage>
</organism>
<dbReference type="VEuPathDB" id="FungiDB:CLCR_00571"/>
<dbReference type="VEuPathDB" id="FungiDB:G647_01107"/>
<evidence type="ECO:0000313" key="1">
    <source>
        <dbReference type="EMBL" id="OCT44181.1"/>
    </source>
</evidence>
<name>A0A1C1C6U0_9EURO</name>
<dbReference type="EMBL" id="LGRB01000021">
    <property type="protein sequence ID" value="OCT44181.1"/>
    <property type="molecule type" value="Genomic_DNA"/>
</dbReference>
<accession>A0A1C1C6U0</accession>
<protein>
    <submittedName>
        <fullName evidence="1">Uncharacterized protein</fullName>
    </submittedName>
</protein>
<proteinExistence type="predicted"/>
<reference evidence="2" key="1">
    <citation type="submission" date="2015-07" db="EMBL/GenBank/DDBJ databases">
        <authorList>
            <person name="Teixeira M.M."/>
            <person name="Souza R.C."/>
            <person name="Almeida L.G."/>
            <person name="Vicente V.A."/>
            <person name="de Hoog S."/>
            <person name="Bocca A.L."/>
            <person name="de Almeida S.R."/>
            <person name="Vasconcelos A.T."/>
            <person name="Felipe M.S."/>
        </authorList>
    </citation>
    <scope>NUCLEOTIDE SEQUENCE [LARGE SCALE GENOMIC DNA]</scope>
    <source>
        <strain evidence="2">KSF</strain>
    </source>
</reference>
<dbReference type="Proteomes" id="UP000094526">
    <property type="component" value="Unassembled WGS sequence"/>
</dbReference>
<comment type="caution">
    <text evidence="1">The sequence shown here is derived from an EMBL/GenBank/DDBJ whole genome shotgun (WGS) entry which is preliminary data.</text>
</comment>
<evidence type="ECO:0000313" key="2">
    <source>
        <dbReference type="Proteomes" id="UP000094526"/>
    </source>
</evidence>
<dbReference type="OrthoDB" id="4160142at2759"/>
<sequence>MQCKQQLRLKGWGARNSGTNQKIQHELWLDHGGAHAPMSSATTSNNHASHEQKPSTCVFVFQLEWLWIESIPYGGSLAFNHDVKATQTAEDLLLYYLLRWRPSFSSIPPPPSPPWLYPSAMAMAAAKVTPATTPSTSTIEAVDPRFILQNLAANGITVKDPSNFELFAAASELSTGKLNREDFLDICLPLVAPILGIEPLLEVTDILQSLADNIAESAKQLTNIAEADILRQRYLGVFETARDLEPESIRIVVAVKEVLEDTFDDHEVTYLQADSASIRDFLREETVPFLREVESRGVSNVPIDLIRRKRNELKAQIEVQRKNVNVHLQRVERGIDNLTDGTYYIKTNHLPRYAAAAALEILLRGYYVLLGRLDKEDIMIESDSQNLLLLAKERVEVMQSLLKQYKNRRESLLTTEVLHEDDFIARTFKYYINDAGSSNDILCPRMRLADLDLLVSKHRDVQVSTQEDGTFIYQYDSITRSHERNKTRLCGDSLSSMARTDIRTLLKPDGLVWRNHFQPHVDRIEMILRAILGPQRLKEASLTSERLSKWPKTVPLSRFRPEHWGDSIPDFMDADKKMYYMIYHMAGRKVVGEFREDTSWIAYPMQTCSGPKVLHPEQDDYYRCEILVDIGNCEWVPVTDGNPPKRVVDMGENEQSIPFLIGKIFYDEGDQRNLSNAADVHYTMEGDDLKTLRWPAAAYPDDDEVKTSTNYHVLCYEEDHLVVGMSSLDLPDPTLKAT</sequence>
<keyword evidence="2" id="KW-1185">Reference proteome</keyword>
<dbReference type="AlphaFoldDB" id="A0A1C1C6U0"/>